<proteinExistence type="predicted"/>
<protein>
    <submittedName>
        <fullName evidence="2">DinB family protein</fullName>
    </submittedName>
</protein>
<dbReference type="SUPFAM" id="SSF109854">
    <property type="entry name" value="DinB/YfiT-like putative metalloenzymes"/>
    <property type="match status" value="1"/>
</dbReference>
<dbReference type="Gene3D" id="1.20.120.450">
    <property type="entry name" value="dinb family like domain"/>
    <property type="match status" value="1"/>
</dbReference>
<dbReference type="AlphaFoldDB" id="A0A369BIP9"/>
<evidence type="ECO:0000313" key="2">
    <source>
        <dbReference type="EMBL" id="RCX21470.1"/>
    </source>
</evidence>
<dbReference type="InterPro" id="IPR024775">
    <property type="entry name" value="DinB-like"/>
</dbReference>
<gene>
    <name evidence="2" type="ORF">DFP94_102223</name>
</gene>
<reference evidence="2 3" key="1">
    <citation type="submission" date="2018-07" db="EMBL/GenBank/DDBJ databases">
        <title>Genomic Encyclopedia of Type Strains, Phase III (KMG-III): the genomes of soil and plant-associated and newly described type strains.</title>
        <authorList>
            <person name="Whitman W."/>
        </authorList>
    </citation>
    <scope>NUCLEOTIDE SEQUENCE [LARGE SCALE GENOMIC DNA]</scope>
    <source>
        <strain evidence="2 3">CECT 8333</strain>
    </source>
</reference>
<accession>A0A369BIP9</accession>
<dbReference type="OrthoDB" id="2964295at2"/>
<evidence type="ECO:0000313" key="3">
    <source>
        <dbReference type="Proteomes" id="UP000253090"/>
    </source>
</evidence>
<sequence>MMDELMNQFEEWPNYLIKIKDLNWETPLGEGKWRIHDVVSHIMYWDKYFFEAAIECILHGQELTIENFDFDQFNQGNIELGKNLNKDDLTQLTLKYRNGILESIKSMNNDQILQVYTDAEGNPFNIENYLRDFIWHDRHHMSQLEEALNRGDVVNTETL</sequence>
<feature type="domain" description="DinB-like" evidence="1">
    <location>
        <begin position="24"/>
        <end position="144"/>
    </location>
</feature>
<organism evidence="2 3">
    <name type="scientific">Fontibacillus phaseoli</name>
    <dbReference type="NCBI Taxonomy" id="1416533"/>
    <lineage>
        <taxon>Bacteria</taxon>
        <taxon>Bacillati</taxon>
        <taxon>Bacillota</taxon>
        <taxon>Bacilli</taxon>
        <taxon>Bacillales</taxon>
        <taxon>Paenibacillaceae</taxon>
        <taxon>Fontibacillus</taxon>
    </lineage>
</organism>
<dbReference type="InterPro" id="IPR034660">
    <property type="entry name" value="DinB/YfiT-like"/>
</dbReference>
<dbReference type="Pfam" id="PF12867">
    <property type="entry name" value="DinB_2"/>
    <property type="match status" value="1"/>
</dbReference>
<name>A0A369BIP9_9BACL</name>
<evidence type="ECO:0000259" key="1">
    <source>
        <dbReference type="Pfam" id="PF12867"/>
    </source>
</evidence>
<dbReference type="RefSeq" id="WP_114496024.1">
    <property type="nucleotide sequence ID" value="NZ_QPJW01000002.1"/>
</dbReference>
<keyword evidence="3" id="KW-1185">Reference proteome</keyword>
<dbReference type="Proteomes" id="UP000253090">
    <property type="component" value="Unassembled WGS sequence"/>
</dbReference>
<dbReference type="EMBL" id="QPJW01000002">
    <property type="protein sequence ID" value="RCX21470.1"/>
    <property type="molecule type" value="Genomic_DNA"/>
</dbReference>
<comment type="caution">
    <text evidence="2">The sequence shown here is derived from an EMBL/GenBank/DDBJ whole genome shotgun (WGS) entry which is preliminary data.</text>
</comment>